<comment type="caution">
    <text evidence="1">The sequence shown here is derived from an EMBL/GenBank/DDBJ whole genome shotgun (WGS) entry which is preliminary data.</text>
</comment>
<dbReference type="EMBL" id="JARKHS020031868">
    <property type="protein sequence ID" value="KAK8760804.1"/>
    <property type="molecule type" value="Genomic_DNA"/>
</dbReference>
<dbReference type="AlphaFoldDB" id="A0AAQ4DEB4"/>
<accession>A0AAQ4DEB4</accession>
<proteinExistence type="predicted"/>
<evidence type="ECO:0000313" key="1">
    <source>
        <dbReference type="EMBL" id="KAK8760804.1"/>
    </source>
</evidence>
<reference evidence="1 2" key="1">
    <citation type="journal article" date="2023" name="Arcadia Sci">
        <title>De novo assembly of a long-read Amblyomma americanum tick genome.</title>
        <authorList>
            <person name="Chou S."/>
            <person name="Poskanzer K.E."/>
            <person name="Rollins M."/>
            <person name="Thuy-Boun P.S."/>
        </authorList>
    </citation>
    <scope>NUCLEOTIDE SEQUENCE [LARGE SCALE GENOMIC DNA]</scope>
    <source>
        <strain evidence="1">F_SG_1</strain>
        <tissue evidence="1">Salivary glands</tissue>
    </source>
</reference>
<evidence type="ECO:0000313" key="2">
    <source>
        <dbReference type="Proteomes" id="UP001321473"/>
    </source>
</evidence>
<sequence length="71" mass="8128">MFFFTKSIVPQYLLPLNIASHDQHHYACGRFSFKPSQACIRNVVIDHRDGNARTLLARARYSAMDASQKSE</sequence>
<gene>
    <name evidence="1" type="ORF">V5799_027928</name>
</gene>
<keyword evidence="2" id="KW-1185">Reference proteome</keyword>
<protein>
    <submittedName>
        <fullName evidence="1">Uncharacterized protein</fullName>
    </submittedName>
</protein>
<name>A0AAQ4DEB4_AMBAM</name>
<dbReference type="Proteomes" id="UP001321473">
    <property type="component" value="Unassembled WGS sequence"/>
</dbReference>
<organism evidence="1 2">
    <name type="scientific">Amblyomma americanum</name>
    <name type="common">Lone star tick</name>
    <dbReference type="NCBI Taxonomy" id="6943"/>
    <lineage>
        <taxon>Eukaryota</taxon>
        <taxon>Metazoa</taxon>
        <taxon>Ecdysozoa</taxon>
        <taxon>Arthropoda</taxon>
        <taxon>Chelicerata</taxon>
        <taxon>Arachnida</taxon>
        <taxon>Acari</taxon>
        <taxon>Parasitiformes</taxon>
        <taxon>Ixodida</taxon>
        <taxon>Ixodoidea</taxon>
        <taxon>Ixodidae</taxon>
        <taxon>Amblyomminae</taxon>
        <taxon>Amblyomma</taxon>
    </lineage>
</organism>